<keyword evidence="14" id="KW-0969">Cilium</keyword>
<evidence type="ECO:0000256" key="10">
    <source>
        <dbReference type="ARBA" id="ARBA00023316"/>
    </source>
</evidence>
<evidence type="ECO:0000256" key="4">
    <source>
        <dbReference type="ARBA" id="ARBA00007974"/>
    </source>
</evidence>
<protein>
    <recommendedName>
        <fullName evidence="5">Peptidoglycan hydrolase FlgJ</fullName>
    </recommendedName>
    <alternativeName>
        <fullName evidence="11">Muramidase FlgJ</fullName>
    </alternativeName>
</protein>
<dbReference type="Pfam" id="PF10135">
    <property type="entry name" value="Rod-binding"/>
    <property type="match status" value="1"/>
</dbReference>
<evidence type="ECO:0000259" key="13">
    <source>
        <dbReference type="SMART" id="SM00047"/>
    </source>
</evidence>
<dbReference type="RefSeq" id="WP_055732104.1">
    <property type="nucleotide sequence ID" value="NZ_BMDY01000014.1"/>
</dbReference>
<proteinExistence type="inferred from homology"/>
<dbReference type="Pfam" id="PF01832">
    <property type="entry name" value="Glucosaminidase"/>
    <property type="match status" value="1"/>
</dbReference>
<evidence type="ECO:0000256" key="3">
    <source>
        <dbReference type="ARBA" id="ARBA00006880"/>
    </source>
</evidence>
<keyword evidence="10" id="KW-0961">Cell wall biogenesis/degradation</keyword>
<keyword evidence="15" id="KW-1185">Reference proteome</keyword>
<dbReference type="SMART" id="SM00047">
    <property type="entry name" value="LYZ2"/>
    <property type="match status" value="1"/>
</dbReference>
<keyword evidence="14" id="KW-0966">Cell projection</keyword>
<gene>
    <name evidence="14" type="primary">flgJ</name>
    <name evidence="14" type="ORF">GCM10007414_25000</name>
</gene>
<evidence type="ECO:0000256" key="8">
    <source>
        <dbReference type="ARBA" id="ARBA00022801"/>
    </source>
</evidence>
<sequence>MAMDAVKQSANYHDLASLDELRSAAQKDPNKALKQVASQFESLFMQMLMKQMRKSNALFESDSPLNNRHTQTYRDMHDNQMALELSSSGALGLADLIVAQLNPAAANVTPASVLRGGQNIDLQKRSSQAESENGKNIALSTRVTADESKTLAKKPKLSASPELEANSATEKRQSFASPAAFIETILPVAKKWAAEKGIEPLAIVAQAALESGWGKKVIANRDGSSSYNLFGIKADSRWQGDKAVVSTLEYRDGQARREQAAFRSYSSFEESVKDYLSFVEGPRYQQALAQGHDAKQYAKELQAAGYATDPQYANKIGQILDSQHFSEFRDELVEGE</sequence>
<evidence type="ECO:0000256" key="6">
    <source>
        <dbReference type="ARBA" id="ARBA00022764"/>
    </source>
</evidence>
<keyword evidence="7" id="KW-1005">Bacterial flagellum biogenesis</keyword>
<feature type="region of interest" description="Disordered" evidence="12">
    <location>
        <begin position="124"/>
        <end position="171"/>
    </location>
</feature>
<dbReference type="InterPro" id="IPR051056">
    <property type="entry name" value="Glycosyl_Hydrolase_73"/>
</dbReference>
<comment type="subcellular location">
    <subcellularLocation>
        <location evidence="2">Periplasm</location>
    </subcellularLocation>
</comment>
<dbReference type="NCBIfam" id="TIGR02541">
    <property type="entry name" value="flagell_FlgJ"/>
    <property type="match status" value="1"/>
</dbReference>
<keyword evidence="8" id="KW-0378">Hydrolase</keyword>
<name>A0ABQ1I4J0_9ALTE</name>
<evidence type="ECO:0000256" key="1">
    <source>
        <dbReference type="ARBA" id="ARBA00002954"/>
    </source>
</evidence>
<evidence type="ECO:0000256" key="12">
    <source>
        <dbReference type="SAM" id="MobiDB-lite"/>
    </source>
</evidence>
<evidence type="ECO:0000256" key="11">
    <source>
        <dbReference type="ARBA" id="ARBA00030835"/>
    </source>
</evidence>
<dbReference type="PANTHER" id="PTHR33308:SF9">
    <property type="entry name" value="PEPTIDOGLYCAN HYDROLASE FLGJ"/>
    <property type="match status" value="1"/>
</dbReference>
<keyword evidence="14" id="KW-0282">Flagellum</keyword>
<dbReference type="InterPro" id="IPR002901">
    <property type="entry name" value="MGlyc_endo_b_GlcNAc-like_dom"/>
</dbReference>
<dbReference type="Gene3D" id="2.10.70.40">
    <property type="entry name" value="peptidoglycan hydrolase"/>
    <property type="match status" value="1"/>
</dbReference>
<evidence type="ECO:0000256" key="9">
    <source>
        <dbReference type="ARBA" id="ARBA00023295"/>
    </source>
</evidence>
<comment type="caution">
    <text evidence="14">The sequence shown here is derived from an EMBL/GenBank/DDBJ whole genome shotgun (WGS) entry which is preliminary data.</text>
</comment>
<keyword evidence="6" id="KW-0574">Periplasm</keyword>
<evidence type="ECO:0000256" key="5">
    <source>
        <dbReference type="ARBA" id="ARBA00013433"/>
    </source>
</evidence>
<dbReference type="EMBL" id="BMDY01000014">
    <property type="protein sequence ID" value="GGB10612.1"/>
    <property type="molecule type" value="Genomic_DNA"/>
</dbReference>
<comment type="function">
    <text evidence="1">Flagellum-specific muramidase which hydrolyzes the peptidoglycan layer to assemble the rod structure in the periplasmic space.</text>
</comment>
<comment type="similarity">
    <text evidence="4">In the C-terminal section; belongs to the glycosyl hydrolase 73 family.</text>
</comment>
<dbReference type="InterPro" id="IPR019301">
    <property type="entry name" value="Flagellar_prot_FlgJ_N"/>
</dbReference>
<dbReference type="PANTHER" id="PTHR33308">
    <property type="entry name" value="PEPTIDOGLYCAN HYDROLASE FLGJ"/>
    <property type="match status" value="1"/>
</dbReference>
<evidence type="ECO:0000256" key="2">
    <source>
        <dbReference type="ARBA" id="ARBA00004418"/>
    </source>
</evidence>
<evidence type="ECO:0000313" key="14">
    <source>
        <dbReference type="EMBL" id="GGB10612.1"/>
    </source>
</evidence>
<organism evidence="14 15">
    <name type="scientific">Agarivorans gilvus</name>
    <dbReference type="NCBI Taxonomy" id="680279"/>
    <lineage>
        <taxon>Bacteria</taxon>
        <taxon>Pseudomonadati</taxon>
        <taxon>Pseudomonadota</taxon>
        <taxon>Gammaproteobacteria</taxon>
        <taxon>Alteromonadales</taxon>
        <taxon>Alteromonadaceae</taxon>
        <taxon>Agarivorans</taxon>
    </lineage>
</organism>
<comment type="similarity">
    <text evidence="3">In the N-terminal section; belongs to the FlgJ family.</text>
</comment>
<reference evidence="15" key="1">
    <citation type="journal article" date="2019" name="Int. J. Syst. Evol. Microbiol.">
        <title>The Global Catalogue of Microorganisms (GCM) 10K type strain sequencing project: providing services to taxonomists for standard genome sequencing and annotation.</title>
        <authorList>
            <consortium name="The Broad Institute Genomics Platform"/>
            <consortium name="The Broad Institute Genome Sequencing Center for Infectious Disease"/>
            <person name="Wu L."/>
            <person name="Ma J."/>
        </authorList>
    </citation>
    <scope>NUCLEOTIDE SEQUENCE [LARGE SCALE GENOMIC DNA]</scope>
    <source>
        <strain evidence="15">CGMCC 1.10131</strain>
    </source>
</reference>
<feature type="domain" description="Mannosyl-glycoprotein endo-beta-N-acetylglucosamidase-like" evidence="13">
    <location>
        <begin position="171"/>
        <end position="329"/>
    </location>
</feature>
<dbReference type="Proteomes" id="UP000651977">
    <property type="component" value="Unassembled WGS sequence"/>
</dbReference>
<evidence type="ECO:0000256" key="7">
    <source>
        <dbReference type="ARBA" id="ARBA00022795"/>
    </source>
</evidence>
<dbReference type="InterPro" id="IPR013377">
    <property type="entry name" value="FlgJ"/>
</dbReference>
<accession>A0ABQ1I4J0</accession>
<keyword evidence="9" id="KW-0326">Glycosidase</keyword>
<dbReference type="Gene3D" id="1.10.530.10">
    <property type="match status" value="1"/>
</dbReference>
<evidence type="ECO:0000313" key="15">
    <source>
        <dbReference type="Proteomes" id="UP000651977"/>
    </source>
</evidence>